<dbReference type="OrthoDB" id="9782252at2"/>
<dbReference type="Pfam" id="PF02482">
    <property type="entry name" value="Ribosomal_S30AE"/>
    <property type="match status" value="1"/>
</dbReference>
<dbReference type="InterPro" id="IPR002059">
    <property type="entry name" value="CSP_DNA-bd"/>
</dbReference>
<evidence type="ECO:0000259" key="1">
    <source>
        <dbReference type="PROSITE" id="PS51857"/>
    </source>
</evidence>
<proteinExistence type="predicted"/>
<organism evidence="2 3">
    <name type="scientific">Bosea psychrotolerans</name>
    <dbReference type="NCBI Taxonomy" id="1871628"/>
    <lineage>
        <taxon>Bacteria</taxon>
        <taxon>Pseudomonadati</taxon>
        <taxon>Pseudomonadota</taxon>
        <taxon>Alphaproteobacteria</taxon>
        <taxon>Hyphomicrobiales</taxon>
        <taxon>Boseaceae</taxon>
        <taxon>Bosea</taxon>
    </lineage>
</organism>
<dbReference type="InterPro" id="IPR036567">
    <property type="entry name" value="RHF-like"/>
</dbReference>
<protein>
    <submittedName>
        <fullName evidence="2">Cold shock CspA family protein</fullName>
    </submittedName>
</protein>
<gene>
    <name evidence="2" type="ORF">CYD53_1207</name>
</gene>
<dbReference type="PROSITE" id="PS51857">
    <property type="entry name" value="CSD_2"/>
    <property type="match status" value="1"/>
</dbReference>
<evidence type="ECO:0000313" key="3">
    <source>
        <dbReference type="Proteomes" id="UP000236919"/>
    </source>
</evidence>
<reference evidence="2 3" key="1">
    <citation type="submission" date="2018-01" db="EMBL/GenBank/DDBJ databases">
        <title>Genomic Encyclopedia of Type Strains, Phase III (KMG-III): the genomes of soil and plant-associated and newly described type strains.</title>
        <authorList>
            <person name="Whitman W."/>
        </authorList>
    </citation>
    <scope>NUCLEOTIDE SEQUENCE [LARGE SCALE GENOMIC DNA]</scope>
    <source>
        <strain evidence="2 3">1131</strain>
    </source>
</reference>
<evidence type="ECO:0000313" key="2">
    <source>
        <dbReference type="EMBL" id="POR47117.1"/>
    </source>
</evidence>
<sequence>METQVEIDFQGMAAKPAVRETVLKQLQKLEDRFGRITAGRVVLKAPGGHHQTGGLFEINIRLALPEGREVNIGHTRQDDERHADLAFAINDAFKRARRQLQEHAQQLQGEVKQHGGLPIGTVVKLDPLGEFGFIETADGREIYFHRNSVLNQEFPLLSVKTRVTYAEEEGEKGPQASTVRLLKKHGLKV</sequence>
<dbReference type="AlphaFoldDB" id="A0A2S4LXD5"/>
<dbReference type="Proteomes" id="UP000236919">
    <property type="component" value="Unassembled WGS sequence"/>
</dbReference>
<accession>A0A2S4LXD5</accession>
<dbReference type="InterPro" id="IPR012340">
    <property type="entry name" value="NA-bd_OB-fold"/>
</dbReference>
<dbReference type="RefSeq" id="WP_103720696.1">
    <property type="nucleotide sequence ID" value="NZ_PQFZ01000020.1"/>
</dbReference>
<dbReference type="InterPro" id="IPR003489">
    <property type="entry name" value="RHF/RaiA"/>
</dbReference>
<feature type="domain" description="CSD" evidence="1">
    <location>
        <begin position="117"/>
        <end position="181"/>
    </location>
</feature>
<dbReference type="Gene3D" id="2.40.50.140">
    <property type="entry name" value="Nucleic acid-binding proteins"/>
    <property type="match status" value="1"/>
</dbReference>
<dbReference type="Gene3D" id="3.30.160.100">
    <property type="entry name" value="Ribosome hibernation promotion factor-like"/>
    <property type="match status" value="1"/>
</dbReference>
<name>A0A2S4LXD5_9HYPH</name>
<dbReference type="SUPFAM" id="SSF69754">
    <property type="entry name" value="Ribosome binding protein Y (YfiA homologue)"/>
    <property type="match status" value="1"/>
</dbReference>
<dbReference type="EMBL" id="PQFZ01000020">
    <property type="protein sequence ID" value="POR47117.1"/>
    <property type="molecule type" value="Genomic_DNA"/>
</dbReference>
<dbReference type="GO" id="GO:0003676">
    <property type="term" value="F:nucleic acid binding"/>
    <property type="evidence" value="ECO:0007669"/>
    <property type="project" value="InterPro"/>
</dbReference>
<comment type="caution">
    <text evidence="2">The sequence shown here is derived from an EMBL/GenBank/DDBJ whole genome shotgun (WGS) entry which is preliminary data.</text>
</comment>
<dbReference type="Pfam" id="PF00313">
    <property type="entry name" value="CSD"/>
    <property type="match status" value="1"/>
</dbReference>
<keyword evidence="3" id="KW-1185">Reference proteome</keyword>
<dbReference type="SUPFAM" id="SSF50249">
    <property type="entry name" value="Nucleic acid-binding proteins"/>
    <property type="match status" value="1"/>
</dbReference>